<dbReference type="Proteomes" id="UP001287356">
    <property type="component" value="Unassembled WGS sequence"/>
</dbReference>
<feature type="region of interest" description="Disordered" evidence="1">
    <location>
        <begin position="27"/>
        <end position="52"/>
    </location>
</feature>
<feature type="compositionally biased region" description="Basic and acidic residues" evidence="1">
    <location>
        <begin position="28"/>
        <end position="45"/>
    </location>
</feature>
<dbReference type="EMBL" id="JAULSN010000006">
    <property type="protein sequence ID" value="KAK3369149.1"/>
    <property type="molecule type" value="Genomic_DNA"/>
</dbReference>
<feature type="signal peptide" evidence="2">
    <location>
        <begin position="1"/>
        <end position="24"/>
    </location>
</feature>
<gene>
    <name evidence="3" type="ORF">B0T24DRAFT_595920</name>
</gene>
<accession>A0AAE0N4H1</accession>
<reference evidence="3" key="1">
    <citation type="journal article" date="2023" name="Mol. Phylogenet. Evol.">
        <title>Genome-scale phylogeny and comparative genomics of the fungal order Sordariales.</title>
        <authorList>
            <person name="Hensen N."/>
            <person name="Bonometti L."/>
            <person name="Westerberg I."/>
            <person name="Brannstrom I.O."/>
            <person name="Guillou S."/>
            <person name="Cros-Aarteil S."/>
            <person name="Calhoun S."/>
            <person name="Haridas S."/>
            <person name="Kuo A."/>
            <person name="Mondo S."/>
            <person name="Pangilinan J."/>
            <person name="Riley R."/>
            <person name="LaButti K."/>
            <person name="Andreopoulos B."/>
            <person name="Lipzen A."/>
            <person name="Chen C."/>
            <person name="Yan M."/>
            <person name="Daum C."/>
            <person name="Ng V."/>
            <person name="Clum A."/>
            <person name="Steindorff A."/>
            <person name="Ohm R.A."/>
            <person name="Martin F."/>
            <person name="Silar P."/>
            <person name="Natvig D.O."/>
            <person name="Lalanne C."/>
            <person name="Gautier V."/>
            <person name="Ament-Velasquez S.L."/>
            <person name="Kruys A."/>
            <person name="Hutchinson M.I."/>
            <person name="Powell A.J."/>
            <person name="Barry K."/>
            <person name="Miller A.N."/>
            <person name="Grigoriev I.V."/>
            <person name="Debuchy R."/>
            <person name="Gladieux P."/>
            <person name="Hiltunen Thoren M."/>
            <person name="Johannesson H."/>
        </authorList>
    </citation>
    <scope>NUCLEOTIDE SEQUENCE</scope>
    <source>
        <strain evidence="3">CBS 958.72</strain>
    </source>
</reference>
<sequence>MLSDLVSATLWLLFLFWNGSQKLATDPEEMKSCRARDDQPERPEIDQPDSFPDSRAQKVLENHFIRPFHVQEGLPHSSQFNLSSSVIRDKLLSISADDQLDLSLVVALAPFPGYQLETIVA</sequence>
<dbReference type="AlphaFoldDB" id="A0AAE0N4H1"/>
<evidence type="ECO:0000313" key="3">
    <source>
        <dbReference type="EMBL" id="KAK3369149.1"/>
    </source>
</evidence>
<evidence type="ECO:0000256" key="1">
    <source>
        <dbReference type="SAM" id="MobiDB-lite"/>
    </source>
</evidence>
<reference evidence="3" key="2">
    <citation type="submission" date="2023-06" db="EMBL/GenBank/DDBJ databases">
        <authorList>
            <consortium name="Lawrence Berkeley National Laboratory"/>
            <person name="Haridas S."/>
            <person name="Hensen N."/>
            <person name="Bonometti L."/>
            <person name="Westerberg I."/>
            <person name="Brannstrom I.O."/>
            <person name="Guillou S."/>
            <person name="Cros-Aarteil S."/>
            <person name="Calhoun S."/>
            <person name="Kuo A."/>
            <person name="Mondo S."/>
            <person name="Pangilinan J."/>
            <person name="Riley R."/>
            <person name="Labutti K."/>
            <person name="Andreopoulos B."/>
            <person name="Lipzen A."/>
            <person name="Chen C."/>
            <person name="Yanf M."/>
            <person name="Daum C."/>
            <person name="Ng V."/>
            <person name="Clum A."/>
            <person name="Steindorff A."/>
            <person name="Ohm R."/>
            <person name="Martin F."/>
            <person name="Silar P."/>
            <person name="Natvig D."/>
            <person name="Lalanne C."/>
            <person name="Gautier V."/>
            <person name="Ament-Velasquez S.L."/>
            <person name="Kruys A."/>
            <person name="Hutchinson M.I."/>
            <person name="Powell A.J."/>
            <person name="Barry K."/>
            <person name="Miller A.N."/>
            <person name="Grigoriev I.V."/>
            <person name="Debuchy R."/>
            <person name="Gladieux P."/>
            <person name="Thoren M.H."/>
            <person name="Johannesson H."/>
        </authorList>
    </citation>
    <scope>NUCLEOTIDE SEQUENCE</scope>
    <source>
        <strain evidence="3">CBS 958.72</strain>
    </source>
</reference>
<keyword evidence="2" id="KW-0732">Signal</keyword>
<protein>
    <submittedName>
        <fullName evidence="3">Uncharacterized protein</fullName>
    </submittedName>
</protein>
<organism evidence="3 4">
    <name type="scientific">Lasiosphaeria ovina</name>
    <dbReference type="NCBI Taxonomy" id="92902"/>
    <lineage>
        <taxon>Eukaryota</taxon>
        <taxon>Fungi</taxon>
        <taxon>Dikarya</taxon>
        <taxon>Ascomycota</taxon>
        <taxon>Pezizomycotina</taxon>
        <taxon>Sordariomycetes</taxon>
        <taxon>Sordariomycetidae</taxon>
        <taxon>Sordariales</taxon>
        <taxon>Lasiosphaeriaceae</taxon>
        <taxon>Lasiosphaeria</taxon>
    </lineage>
</organism>
<proteinExistence type="predicted"/>
<evidence type="ECO:0000313" key="4">
    <source>
        <dbReference type="Proteomes" id="UP001287356"/>
    </source>
</evidence>
<feature type="chain" id="PRO_5042084726" evidence="2">
    <location>
        <begin position="25"/>
        <end position="121"/>
    </location>
</feature>
<keyword evidence="4" id="KW-1185">Reference proteome</keyword>
<comment type="caution">
    <text evidence="3">The sequence shown here is derived from an EMBL/GenBank/DDBJ whole genome shotgun (WGS) entry which is preliminary data.</text>
</comment>
<name>A0AAE0N4H1_9PEZI</name>
<evidence type="ECO:0000256" key="2">
    <source>
        <dbReference type="SAM" id="SignalP"/>
    </source>
</evidence>